<dbReference type="PRINTS" id="PR00466">
    <property type="entry name" value="GP91PHOX"/>
</dbReference>
<dbReference type="Proteomes" id="UP001498398">
    <property type="component" value="Unassembled WGS sequence"/>
</dbReference>
<evidence type="ECO:0000256" key="5">
    <source>
        <dbReference type="ARBA" id="ARBA00022475"/>
    </source>
</evidence>
<feature type="transmembrane region" description="Helical" evidence="15">
    <location>
        <begin position="189"/>
        <end position="209"/>
    </location>
</feature>
<dbReference type="InterPro" id="IPR039261">
    <property type="entry name" value="FNR_nucleotide-bd"/>
</dbReference>
<feature type="transmembrane region" description="Helical" evidence="15">
    <location>
        <begin position="221"/>
        <end position="239"/>
    </location>
</feature>
<dbReference type="InterPro" id="IPR051410">
    <property type="entry name" value="Ferric/Cupric_Reductase"/>
</dbReference>
<dbReference type="SUPFAM" id="SSF52343">
    <property type="entry name" value="Ferredoxin reductase-like, C-terminal NADP-linked domain"/>
    <property type="match status" value="1"/>
</dbReference>
<evidence type="ECO:0000256" key="6">
    <source>
        <dbReference type="ARBA" id="ARBA00022692"/>
    </source>
</evidence>
<comment type="subcellular location">
    <subcellularLocation>
        <location evidence="1">Cell membrane</location>
        <topology evidence="1">Multi-pass membrane protein</topology>
    </subcellularLocation>
</comment>
<keyword evidence="4" id="KW-0813">Transport</keyword>
<dbReference type="EC" id="1.16.1.9" evidence="3"/>
<dbReference type="Pfam" id="PF08030">
    <property type="entry name" value="NAD_binding_6"/>
    <property type="match status" value="1"/>
</dbReference>
<evidence type="ECO:0000256" key="2">
    <source>
        <dbReference type="ARBA" id="ARBA00006278"/>
    </source>
</evidence>
<evidence type="ECO:0000256" key="4">
    <source>
        <dbReference type="ARBA" id="ARBA00022448"/>
    </source>
</evidence>
<dbReference type="InterPro" id="IPR000778">
    <property type="entry name" value="Cyt_b245_heavy_chain"/>
</dbReference>
<keyword evidence="12" id="KW-0325">Glycoprotein</keyword>
<feature type="domain" description="FAD-binding FR-type" evidence="16">
    <location>
        <begin position="308"/>
        <end position="430"/>
    </location>
</feature>
<reference evidence="17 18" key="1">
    <citation type="submission" date="2024-01" db="EMBL/GenBank/DDBJ databases">
        <title>A draft genome for the cacao thread blight pathogen Marasmiellus scandens.</title>
        <authorList>
            <person name="Baruah I.K."/>
            <person name="Leung J."/>
            <person name="Bukari Y."/>
            <person name="Amoako-Attah I."/>
            <person name="Meinhardt L.W."/>
            <person name="Bailey B.A."/>
            <person name="Cohen S.P."/>
        </authorList>
    </citation>
    <scope>NUCLEOTIDE SEQUENCE [LARGE SCALE GENOMIC DNA]</scope>
    <source>
        <strain evidence="17 18">GH-19</strain>
    </source>
</reference>
<feature type="transmembrane region" description="Helical" evidence="15">
    <location>
        <begin position="151"/>
        <end position="177"/>
    </location>
</feature>
<dbReference type="Gene3D" id="3.40.50.80">
    <property type="entry name" value="Nucleotide-binding domain of ferredoxin-NADP reductase (FNR) module"/>
    <property type="match status" value="1"/>
</dbReference>
<feature type="transmembrane region" description="Helical" evidence="15">
    <location>
        <begin position="246"/>
        <end position="264"/>
    </location>
</feature>
<dbReference type="SFLD" id="SFLDG01168">
    <property type="entry name" value="Ferric_reductase_subgroup_(FRE"/>
    <property type="match status" value="1"/>
</dbReference>
<comment type="caution">
    <text evidence="17">The sequence shown here is derived from an EMBL/GenBank/DDBJ whole genome shotgun (WGS) entry which is preliminary data.</text>
</comment>
<evidence type="ECO:0000256" key="7">
    <source>
        <dbReference type="ARBA" id="ARBA00022982"/>
    </source>
</evidence>
<evidence type="ECO:0000256" key="13">
    <source>
        <dbReference type="ARBA" id="ARBA00048483"/>
    </source>
</evidence>
<keyword evidence="11 15" id="KW-0472">Membrane</keyword>
<evidence type="ECO:0000256" key="9">
    <source>
        <dbReference type="ARBA" id="ARBA00023002"/>
    </source>
</evidence>
<evidence type="ECO:0000256" key="8">
    <source>
        <dbReference type="ARBA" id="ARBA00022989"/>
    </source>
</evidence>
<evidence type="ECO:0000256" key="10">
    <source>
        <dbReference type="ARBA" id="ARBA00023065"/>
    </source>
</evidence>
<dbReference type="EMBL" id="JBANRG010000125">
    <property type="protein sequence ID" value="KAK7434375.1"/>
    <property type="molecule type" value="Genomic_DNA"/>
</dbReference>
<evidence type="ECO:0000256" key="3">
    <source>
        <dbReference type="ARBA" id="ARBA00012668"/>
    </source>
</evidence>
<dbReference type="PANTHER" id="PTHR32361">
    <property type="entry name" value="FERRIC/CUPRIC REDUCTASE TRANSMEMBRANE COMPONENT"/>
    <property type="match status" value="1"/>
</dbReference>
<evidence type="ECO:0000256" key="15">
    <source>
        <dbReference type="SAM" id="Phobius"/>
    </source>
</evidence>
<dbReference type="SFLD" id="SFLDS00052">
    <property type="entry name" value="Ferric_Reductase_Domain"/>
    <property type="match status" value="1"/>
</dbReference>
<evidence type="ECO:0000259" key="16">
    <source>
        <dbReference type="PROSITE" id="PS51384"/>
    </source>
</evidence>
<dbReference type="InterPro" id="IPR013112">
    <property type="entry name" value="FAD-bd_8"/>
</dbReference>
<dbReference type="Pfam" id="PF01794">
    <property type="entry name" value="Ferric_reduct"/>
    <property type="match status" value="1"/>
</dbReference>
<keyword evidence="9" id="KW-0560">Oxidoreductase</keyword>
<dbReference type="CDD" id="cd06186">
    <property type="entry name" value="NOX_Duox_like_FAD_NADP"/>
    <property type="match status" value="1"/>
</dbReference>
<name>A0ABR1IJG7_9AGAR</name>
<dbReference type="InterPro" id="IPR013121">
    <property type="entry name" value="Fe_red_NAD-bd_6"/>
</dbReference>
<organism evidence="17 18">
    <name type="scientific">Marasmiellus scandens</name>
    <dbReference type="NCBI Taxonomy" id="2682957"/>
    <lineage>
        <taxon>Eukaryota</taxon>
        <taxon>Fungi</taxon>
        <taxon>Dikarya</taxon>
        <taxon>Basidiomycota</taxon>
        <taxon>Agaricomycotina</taxon>
        <taxon>Agaricomycetes</taxon>
        <taxon>Agaricomycetidae</taxon>
        <taxon>Agaricales</taxon>
        <taxon>Marasmiineae</taxon>
        <taxon>Omphalotaceae</taxon>
        <taxon>Marasmiellus</taxon>
    </lineage>
</organism>
<sequence>MSTSFDASTMVLAAPNPDRDRRVARASQYPHYMWFIIATFIGIITLCRLISFVFSKLSRSRPSHESFDPEKHTDRRSNQHLRLSKLPQALVNLYRILAFRLRVTIGSFSVNLAEIIVCVLYIVALFTLLLINDTNVKGVPFDISYWSNRAGTLLASQFPLITVLGTKNNVVSLLTGIGYEKLNIIHRMLARTLFVLLCVHASGRIYVGFEEDLHETWLHTGWMAALAFCVLFIISLRPIRGTAYEFFFYTHMALALIILGGAYYHTSQFVDGKDVFGHYLWPCFLIWGFDRVIRAVRLVAFNHSYFGFGSGSGTLDATTELLTPHLVRITLKRPPHFHWAPGQFAYLITPSVSLLPFEGHPFTIASFDSSMNAKEISSGVAPSDPKSYWKELVFLVNVREGFTKRLGHVAAKKGTIKVFVDGPYGQRNDLAGFDSVVLIAGGTGVTYTLPMLLDIIDGVRSGRRNCTRVVFVWTVRDSRHFKWVLEVINSAVKQAPTSLQVEIRLFVTGSSTADWDTVSTDSSKLESPGGISTLSAENTPPPSPLETPGLKVSLGRPILNSILKEEAEEAREGSMCVAVCGSQSIAGTVRDALGFSLAGPTTIMRGGASITLLVESFGYA</sequence>
<comment type="catalytic activity">
    <reaction evidence="13">
        <text>2 a Fe(II)-siderophore + NADP(+) + H(+) = 2 a Fe(III)-siderophore + NADPH</text>
        <dbReference type="Rhea" id="RHEA:28795"/>
        <dbReference type="Rhea" id="RHEA-COMP:11342"/>
        <dbReference type="Rhea" id="RHEA-COMP:11344"/>
        <dbReference type="ChEBI" id="CHEBI:15378"/>
        <dbReference type="ChEBI" id="CHEBI:29033"/>
        <dbReference type="ChEBI" id="CHEBI:29034"/>
        <dbReference type="ChEBI" id="CHEBI:57783"/>
        <dbReference type="ChEBI" id="CHEBI:58349"/>
        <dbReference type="EC" id="1.16.1.9"/>
    </reaction>
</comment>
<evidence type="ECO:0000256" key="11">
    <source>
        <dbReference type="ARBA" id="ARBA00023136"/>
    </source>
</evidence>
<evidence type="ECO:0000313" key="18">
    <source>
        <dbReference type="Proteomes" id="UP001498398"/>
    </source>
</evidence>
<dbReference type="PANTHER" id="PTHR32361:SF9">
    <property type="entry name" value="FERRIC REDUCTASE TRANSMEMBRANE COMPONENT 3-RELATED"/>
    <property type="match status" value="1"/>
</dbReference>
<evidence type="ECO:0000256" key="1">
    <source>
        <dbReference type="ARBA" id="ARBA00004651"/>
    </source>
</evidence>
<keyword evidence="10" id="KW-0406">Ion transport</keyword>
<protein>
    <recommendedName>
        <fullName evidence="3">ferric-chelate reductase (NADPH)</fullName>
        <ecNumber evidence="3">1.16.1.9</ecNumber>
    </recommendedName>
</protein>
<gene>
    <name evidence="17" type="primary">FRE3_3</name>
    <name evidence="17" type="ORF">VKT23_020219</name>
</gene>
<keyword evidence="18" id="KW-1185">Reference proteome</keyword>
<dbReference type="Pfam" id="PF08022">
    <property type="entry name" value="FAD_binding_8"/>
    <property type="match status" value="1"/>
</dbReference>
<accession>A0ABR1IJG7</accession>
<evidence type="ECO:0000256" key="12">
    <source>
        <dbReference type="ARBA" id="ARBA00023180"/>
    </source>
</evidence>
<dbReference type="PROSITE" id="PS51384">
    <property type="entry name" value="FAD_FR"/>
    <property type="match status" value="1"/>
</dbReference>
<feature type="region of interest" description="Disordered" evidence="14">
    <location>
        <begin position="517"/>
        <end position="547"/>
    </location>
</feature>
<dbReference type="InterPro" id="IPR017927">
    <property type="entry name" value="FAD-bd_FR_type"/>
</dbReference>
<dbReference type="SUPFAM" id="SSF63380">
    <property type="entry name" value="Riboflavin synthase domain-like"/>
    <property type="match status" value="1"/>
</dbReference>
<evidence type="ECO:0000256" key="14">
    <source>
        <dbReference type="SAM" id="MobiDB-lite"/>
    </source>
</evidence>
<comment type="similarity">
    <text evidence="2">Belongs to the ferric reductase (FRE) family.</text>
</comment>
<proteinExistence type="inferred from homology"/>
<feature type="transmembrane region" description="Helical" evidence="15">
    <location>
        <begin position="32"/>
        <end position="54"/>
    </location>
</feature>
<keyword evidence="8 15" id="KW-1133">Transmembrane helix</keyword>
<dbReference type="InterPro" id="IPR017938">
    <property type="entry name" value="Riboflavin_synthase-like_b-brl"/>
</dbReference>
<keyword evidence="5" id="KW-1003">Cell membrane</keyword>
<dbReference type="InterPro" id="IPR013130">
    <property type="entry name" value="Fe3_Rdtase_TM_dom"/>
</dbReference>
<evidence type="ECO:0000313" key="17">
    <source>
        <dbReference type="EMBL" id="KAK7434375.1"/>
    </source>
</evidence>
<feature type="transmembrane region" description="Helical" evidence="15">
    <location>
        <begin position="110"/>
        <end position="131"/>
    </location>
</feature>
<keyword evidence="6 15" id="KW-0812">Transmembrane</keyword>
<keyword evidence="7" id="KW-0249">Electron transport</keyword>